<evidence type="ECO:0000313" key="2">
    <source>
        <dbReference type="EMBL" id="SHO79051.1"/>
    </source>
</evidence>
<dbReference type="RefSeq" id="XP_018740141.1">
    <property type="nucleotide sequence ID" value="XM_018883375.1"/>
</dbReference>
<name>M5E9G5_MALS4</name>
<evidence type="ECO:0000256" key="1">
    <source>
        <dbReference type="SAM" id="MobiDB-lite"/>
    </source>
</evidence>
<dbReference type="OrthoDB" id="21648at2759"/>
<dbReference type="OMA" id="VERRHTH"/>
<protein>
    <submittedName>
        <fullName evidence="2">Uncharacterized protein</fullName>
    </submittedName>
</protein>
<accession>M5E9G5</accession>
<gene>
    <name evidence="2" type="ORF">MSYG_3400</name>
</gene>
<dbReference type="Proteomes" id="UP000186303">
    <property type="component" value="Chromosome 5"/>
</dbReference>
<keyword evidence="3" id="KW-1185">Reference proteome</keyword>
<proteinExistence type="predicted"/>
<sequence length="515" mass="53973">MAGGLRRSARAVRRSRADETGPLDKGTDEMVVLSGEDAARLVAIMDSAMPGVLDRQGGTATLREMLTASAPLDAVEIWKCVASLCAPAARTDARDCMGVLLFQHLLTQLLPSLATAGPVQAQTRADAFALHMRLPAGDYFTNAVALTESARAALDTGAADGVAVAPPMGVPPVYTLGDCATVAKPLPKPKEPQTMHAATYLSYGAFGSSLGPSVDSSGKTLDATSTDAMYTARHRMARRLHGRWGAPLAERLESAYRIDGQAQQDEAEPMDEDEAAARSLATEAAALDPELDAGLLEHALEALDVDLILRENQLRLEELQELQWARARMEYAHASSAHVREREHALAEDVLASLTDLLLRVPPNAVTATARAAGPMVLLSQVVLASSLTPTSALSHGFYGTLSVPVHGAKTQAQLPGAHDPNSLPVWAPLLRPSTVADNATARPGADPRVLAYAWDDAQASPAQAVKAAMGPAVPYGQGGVRPVPVLGGISSPLATTQVGAQLGTRPARPVSRPS</sequence>
<dbReference type="AlphaFoldDB" id="M5E9G5"/>
<evidence type="ECO:0000313" key="3">
    <source>
        <dbReference type="Proteomes" id="UP000186303"/>
    </source>
</evidence>
<reference evidence="3" key="1">
    <citation type="journal article" date="2017" name="Nucleic Acids Res.">
        <title>Proteogenomics produces comprehensive and highly accurate protein-coding gene annotation in a complete genome assembly of Malassezia sympodialis.</title>
        <authorList>
            <person name="Zhu Y."/>
            <person name="Engstroem P.G."/>
            <person name="Tellgren-Roth C."/>
            <person name="Baudo C.D."/>
            <person name="Kennell J.C."/>
            <person name="Sun S."/>
            <person name="Billmyre R.B."/>
            <person name="Schroeder M.S."/>
            <person name="Andersson A."/>
            <person name="Holm T."/>
            <person name="Sigurgeirsson B."/>
            <person name="Wu G."/>
            <person name="Sankaranarayanan S.R."/>
            <person name="Siddharthan R."/>
            <person name="Sanyal K."/>
            <person name="Lundeberg J."/>
            <person name="Nystedt B."/>
            <person name="Boekhout T."/>
            <person name="Dawson T.L. Jr."/>
            <person name="Heitman J."/>
            <person name="Scheynius A."/>
            <person name="Lehtioe J."/>
        </authorList>
    </citation>
    <scope>NUCLEOTIDE SEQUENCE [LARGE SCALE GENOMIC DNA]</scope>
    <source>
        <strain evidence="3">ATCC 42132</strain>
    </source>
</reference>
<organism evidence="2 3">
    <name type="scientific">Malassezia sympodialis (strain ATCC 42132)</name>
    <name type="common">Atopic eczema-associated yeast</name>
    <dbReference type="NCBI Taxonomy" id="1230383"/>
    <lineage>
        <taxon>Eukaryota</taxon>
        <taxon>Fungi</taxon>
        <taxon>Dikarya</taxon>
        <taxon>Basidiomycota</taxon>
        <taxon>Ustilaginomycotina</taxon>
        <taxon>Malasseziomycetes</taxon>
        <taxon>Malasseziales</taxon>
        <taxon>Malasseziaceae</taxon>
        <taxon>Malassezia</taxon>
    </lineage>
</organism>
<feature type="region of interest" description="Disordered" evidence="1">
    <location>
        <begin position="1"/>
        <end position="27"/>
    </location>
</feature>
<dbReference type="VEuPathDB" id="FungiDB:MSYG_3400"/>
<dbReference type="KEGG" id="msym:MSY001_1566"/>
<dbReference type="EMBL" id="LT671825">
    <property type="protein sequence ID" value="SHO79051.1"/>
    <property type="molecule type" value="Genomic_DNA"/>
</dbReference>
<dbReference type="STRING" id="1230383.M5E9G5"/>
<dbReference type="HOGENOM" id="CLU_529008_0_0_1"/>